<dbReference type="InParanoid" id="A0A0C3B2H9"/>
<gene>
    <name evidence="1" type="ORF">PILCRDRAFT_17064</name>
</gene>
<sequence>MAYVGDVSYVLLQWLGFEGRAYSYYIGQISRVYCACPCPDALPGDACYETLERRITVAWMRVARQLVTIYGDPSFTGVDVVISSASAGKALPPSGQVILPARFRVITALKWVNPFTAQYRVNTALEWVNLFTARLRVNTALEWVNLFTTRLWVNTALEWVNLFTARYRVKTALNWVNLFTAHVWVNKFTAQFWVNTTLKWVNPFAAHVWVVEFIDYAAHVSTFEHVNYYGAREQLDETARSQAILSQALGWQELWIISQLMLTLT</sequence>
<keyword evidence="2" id="KW-1185">Reference proteome</keyword>
<dbReference type="HOGENOM" id="CLU_1050176_0_0_1"/>
<dbReference type="AlphaFoldDB" id="A0A0C3B2H9"/>
<reference evidence="2" key="2">
    <citation type="submission" date="2015-01" db="EMBL/GenBank/DDBJ databases">
        <title>Evolutionary Origins and Diversification of the Mycorrhizal Mutualists.</title>
        <authorList>
            <consortium name="DOE Joint Genome Institute"/>
            <consortium name="Mycorrhizal Genomics Consortium"/>
            <person name="Kohler A."/>
            <person name="Kuo A."/>
            <person name="Nagy L.G."/>
            <person name="Floudas D."/>
            <person name="Copeland A."/>
            <person name="Barry K.W."/>
            <person name="Cichocki N."/>
            <person name="Veneault-Fourrey C."/>
            <person name="LaButti K."/>
            <person name="Lindquist E.A."/>
            <person name="Lipzen A."/>
            <person name="Lundell T."/>
            <person name="Morin E."/>
            <person name="Murat C."/>
            <person name="Riley R."/>
            <person name="Ohm R."/>
            <person name="Sun H."/>
            <person name="Tunlid A."/>
            <person name="Henrissat B."/>
            <person name="Grigoriev I.V."/>
            <person name="Hibbett D.S."/>
            <person name="Martin F."/>
        </authorList>
    </citation>
    <scope>NUCLEOTIDE SEQUENCE [LARGE SCALE GENOMIC DNA]</scope>
    <source>
        <strain evidence="2">F 1598</strain>
    </source>
</reference>
<dbReference type="EMBL" id="KN833312">
    <property type="protein sequence ID" value="KIM71452.1"/>
    <property type="molecule type" value="Genomic_DNA"/>
</dbReference>
<reference evidence="1 2" key="1">
    <citation type="submission" date="2014-04" db="EMBL/GenBank/DDBJ databases">
        <authorList>
            <consortium name="DOE Joint Genome Institute"/>
            <person name="Kuo A."/>
            <person name="Tarkka M."/>
            <person name="Buscot F."/>
            <person name="Kohler A."/>
            <person name="Nagy L.G."/>
            <person name="Floudas D."/>
            <person name="Copeland A."/>
            <person name="Barry K.W."/>
            <person name="Cichocki N."/>
            <person name="Veneault-Fourrey C."/>
            <person name="LaButti K."/>
            <person name="Lindquist E.A."/>
            <person name="Lipzen A."/>
            <person name="Lundell T."/>
            <person name="Morin E."/>
            <person name="Murat C."/>
            <person name="Sun H."/>
            <person name="Tunlid A."/>
            <person name="Henrissat B."/>
            <person name="Grigoriev I.V."/>
            <person name="Hibbett D.S."/>
            <person name="Martin F."/>
            <person name="Nordberg H.P."/>
            <person name="Cantor M.N."/>
            <person name="Hua S.X."/>
        </authorList>
    </citation>
    <scope>NUCLEOTIDE SEQUENCE [LARGE SCALE GENOMIC DNA]</scope>
    <source>
        <strain evidence="1 2">F 1598</strain>
    </source>
</reference>
<evidence type="ECO:0000313" key="2">
    <source>
        <dbReference type="Proteomes" id="UP000054166"/>
    </source>
</evidence>
<dbReference type="Proteomes" id="UP000054166">
    <property type="component" value="Unassembled WGS sequence"/>
</dbReference>
<organism evidence="1 2">
    <name type="scientific">Piloderma croceum (strain F 1598)</name>
    <dbReference type="NCBI Taxonomy" id="765440"/>
    <lineage>
        <taxon>Eukaryota</taxon>
        <taxon>Fungi</taxon>
        <taxon>Dikarya</taxon>
        <taxon>Basidiomycota</taxon>
        <taxon>Agaricomycotina</taxon>
        <taxon>Agaricomycetes</taxon>
        <taxon>Agaricomycetidae</taxon>
        <taxon>Atheliales</taxon>
        <taxon>Atheliaceae</taxon>
        <taxon>Piloderma</taxon>
    </lineage>
</organism>
<evidence type="ECO:0000313" key="1">
    <source>
        <dbReference type="EMBL" id="KIM71452.1"/>
    </source>
</evidence>
<name>A0A0C3B2H9_PILCF</name>
<protein>
    <submittedName>
        <fullName evidence="1">Uncharacterized protein</fullName>
    </submittedName>
</protein>
<proteinExistence type="predicted"/>
<accession>A0A0C3B2H9</accession>